<dbReference type="InterPro" id="IPR007197">
    <property type="entry name" value="rSAM"/>
</dbReference>
<dbReference type="eggNOG" id="COG1032">
    <property type="taxonomic scope" value="Bacteria"/>
</dbReference>
<dbReference type="SUPFAM" id="SSF102114">
    <property type="entry name" value="Radical SAM enzymes"/>
    <property type="match status" value="1"/>
</dbReference>
<name>B4SBM7_PELPB</name>
<dbReference type="AlphaFoldDB" id="B4SBM7"/>
<protein>
    <submittedName>
        <fullName evidence="10">Radical SAM domain protein</fullName>
    </submittedName>
</protein>
<dbReference type="GO" id="GO:0003824">
    <property type="term" value="F:catalytic activity"/>
    <property type="evidence" value="ECO:0007669"/>
    <property type="project" value="InterPro"/>
</dbReference>
<evidence type="ECO:0000256" key="3">
    <source>
        <dbReference type="ARBA" id="ARBA00022679"/>
    </source>
</evidence>
<dbReference type="InterPro" id="IPR051198">
    <property type="entry name" value="BchE-like"/>
</dbReference>
<keyword evidence="3" id="KW-0808">Transferase</keyword>
<dbReference type="InterPro" id="IPR058240">
    <property type="entry name" value="rSAM_sf"/>
</dbReference>
<keyword evidence="5" id="KW-0479">Metal-binding</keyword>
<keyword evidence="4" id="KW-0949">S-adenosyl-L-methionine</keyword>
<reference evidence="10 11" key="1">
    <citation type="submission" date="2008-06" db="EMBL/GenBank/DDBJ databases">
        <title>Complete sequence of Pelodictyon phaeoclathratiforme BU-1.</title>
        <authorList>
            <consortium name="US DOE Joint Genome Institute"/>
            <person name="Lucas S."/>
            <person name="Copeland A."/>
            <person name="Lapidus A."/>
            <person name="Glavina del Rio T."/>
            <person name="Dalin E."/>
            <person name="Tice H."/>
            <person name="Bruce D."/>
            <person name="Goodwin L."/>
            <person name="Pitluck S."/>
            <person name="Schmutz J."/>
            <person name="Larimer F."/>
            <person name="Land M."/>
            <person name="Hauser L."/>
            <person name="Kyrpides N."/>
            <person name="Mikhailova N."/>
            <person name="Liu Z."/>
            <person name="Li T."/>
            <person name="Zhao F."/>
            <person name="Overmann J."/>
            <person name="Bryant D.A."/>
            <person name="Richardson P."/>
        </authorList>
    </citation>
    <scope>NUCLEOTIDE SEQUENCE [LARGE SCALE GENOMIC DNA]</scope>
    <source>
        <strain evidence="11">DSM 5477 / BU-1</strain>
    </source>
</reference>
<dbReference type="SMART" id="SM00729">
    <property type="entry name" value="Elp3"/>
    <property type="match status" value="1"/>
</dbReference>
<keyword evidence="11" id="KW-1185">Reference proteome</keyword>
<dbReference type="SFLD" id="SFLDG01123">
    <property type="entry name" value="methyltransferase_(Class_B)"/>
    <property type="match status" value="1"/>
</dbReference>
<dbReference type="CDD" id="cd01335">
    <property type="entry name" value="Radical_SAM"/>
    <property type="match status" value="1"/>
</dbReference>
<dbReference type="PANTHER" id="PTHR43409">
    <property type="entry name" value="ANAEROBIC MAGNESIUM-PROTOPORPHYRIN IX MONOMETHYL ESTER CYCLASE-RELATED"/>
    <property type="match status" value="1"/>
</dbReference>
<feature type="domain" description="Radical SAM core" evidence="9">
    <location>
        <begin position="183"/>
        <end position="407"/>
    </location>
</feature>
<evidence type="ECO:0000256" key="5">
    <source>
        <dbReference type="ARBA" id="ARBA00022723"/>
    </source>
</evidence>
<dbReference type="Gene3D" id="3.80.30.20">
    <property type="entry name" value="tm_1862 like domain"/>
    <property type="match status" value="1"/>
</dbReference>
<evidence type="ECO:0000259" key="9">
    <source>
        <dbReference type="PROSITE" id="PS51918"/>
    </source>
</evidence>
<dbReference type="InterPro" id="IPR034466">
    <property type="entry name" value="Methyltransferase_Class_B"/>
</dbReference>
<keyword evidence="6" id="KW-0408">Iron</keyword>
<evidence type="ECO:0000256" key="2">
    <source>
        <dbReference type="ARBA" id="ARBA00022603"/>
    </source>
</evidence>
<evidence type="ECO:0000256" key="6">
    <source>
        <dbReference type="ARBA" id="ARBA00023004"/>
    </source>
</evidence>
<proteinExistence type="predicted"/>
<gene>
    <name evidence="10" type="ordered locus">Ppha_0215</name>
</gene>
<evidence type="ECO:0000259" key="8">
    <source>
        <dbReference type="PROSITE" id="PS51332"/>
    </source>
</evidence>
<dbReference type="Proteomes" id="UP000002724">
    <property type="component" value="Chromosome"/>
</dbReference>
<dbReference type="EMBL" id="CP001110">
    <property type="protein sequence ID" value="ACF42552.1"/>
    <property type="molecule type" value="Genomic_DNA"/>
</dbReference>
<dbReference type="SFLD" id="SFLDS00029">
    <property type="entry name" value="Radical_SAM"/>
    <property type="match status" value="1"/>
</dbReference>
<keyword evidence="7" id="KW-0411">Iron-sulfur</keyword>
<evidence type="ECO:0000313" key="11">
    <source>
        <dbReference type="Proteomes" id="UP000002724"/>
    </source>
</evidence>
<evidence type="ECO:0000256" key="1">
    <source>
        <dbReference type="ARBA" id="ARBA00001966"/>
    </source>
</evidence>
<dbReference type="GO" id="GO:0051539">
    <property type="term" value="F:4 iron, 4 sulfur cluster binding"/>
    <property type="evidence" value="ECO:0007669"/>
    <property type="project" value="UniProtKB-KW"/>
</dbReference>
<sequence>MPRQKNVLLVFLPSESGVDGARSLYDEKRSNPLLRSFNHSLRSLIKQSQFAIPPLSLMILSSLDVPGVEQSICDMRFEEFPFDKTWDLVGISVQTGMARKAFTLADQLRSRGIAVVLGGAHVTLFTDSCKPHADVLVLGEADDLWKEVLTDLTTERLKPLYQSANFPDLNISRPVSKRSLVKNRYFTTNLIQTGRGCQYNCDFCNVHLLNGHTLRRRAIADVVSEVERFKLHDQRIFFFVDDSINADPLYAQELFRQLIPLKIRWFGQSTTTLGQQHELLETFARSGCQALLVGIESIEAKSRHAHKKNQNRAGELVCAIKNIREAGISLYGSFIYGLDGDTLDTPAAILDFINQTKLDVPGINILRPIPGTKVFERLREEGRLLFDPLDVTAYRYSFGQEMLYQPKNIPLDAFVESYSLLTRQVFSIKNALIRGVRAPQAKSAVMLFNLFYAHLYRLSRHDLQQQMEKKHTKKPFCHTPNNF</sequence>
<accession>B4SBM7</accession>
<evidence type="ECO:0000256" key="4">
    <source>
        <dbReference type="ARBA" id="ARBA00022691"/>
    </source>
</evidence>
<comment type="cofactor">
    <cofactor evidence="1">
        <name>[4Fe-4S] cluster</name>
        <dbReference type="ChEBI" id="CHEBI:49883"/>
    </cofactor>
</comment>
<dbReference type="PROSITE" id="PS51332">
    <property type="entry name" value="B12_BINDING"/>
    <property type="match status" value="1"/>
</dbReference>
<dbReference type="PROSITE" id="PS51918">
    <property type="entry name" value="RADICAL_SAM"/>
    <property type="match status" value="1"/>
</dbReference>
<dbReference type="Pfam" id="PF04055">
    <property type="entry name" value="Radical_SAM"/>
    <property type="match status" value="1"/>
</dbReference>
<organism evidence="10 11">
    <name type="scientific">Pelodictyon phaeoclathratiforme (strain DSM 5477 / BU-1)</name>
    <dbReference type="NCBI Taxonomy" id="324925"/>
    <lineage>
        <taxon>Bacteria</taxon>
        <taxon>Pseudomonadati</taxon>
        <taxon>Chlorobiota</taxon>
        <taxon>Chlorobiia</taxon>
        <taxon>Chlorobiales</taxon>
        <taxon>Chlorobiaceae</taxon>
        <taxon>Chlorobium/Pelodictyon group</taxon>
        <taxon>Pelodictyon</taxon>
    </lineage>
</organism>
<dbReference type="HOGENOM" id="CLU_021572_5_1_10"/>
<dbReference type="RefSeq" id="WP_012507048.1">
    <property type="nucleotide sequence ID" value="NC_011060.1"/>
</dbReference>
<dbReference type="Gene3D" id="3.40.50.280">
    <property type="entry name" value="Cobalamin-binding domain"/>
    <property type="match status" value="1"/>
</dbReference>
<dbReference type="GO" id="GO:0005829">
    <property type="term" value="C:cytosol"/>
    <property type="evidence" value="ECO:0007669"/>
    <property type="project" value="TreeGrafter"/>
</dbReference>
<dbReference type="GO" id="GO:0046872">
    <property type="term" value="F:metal ion binding"/>
    <property type="evidence" value="ECO:0007669"/>
    <property type="project" value="UniProtKB-KW"/>
</dbReference>
<keyword evidence="2" id="KW-0489">Methyltransferase</keyword>
<dbReference type="InterPro" id="IPR006638">
    <property type="entry name" value="Elp3/MiaA/NifB-like_rSAM"/>
</dbReference>
<dbReference type="PANTHER" id="PTHR43409:SF7">
    <property type="entry name" value="BLL1977 PROTEIN"/>
    <property type="match status" value="1"/>
</dbReference>
<feature type="domain" description="B12-binding" evidence="8">
    <location>
        <begin position="87"/>
        <end position="159"/>
    </location>
</feature>
<dbReference type="OrthoDB" id="9801424at2"/>
<dbReference type="KEGG" id="pph:Ppha_0215"/>
<evidence type="ECO:0000256" key="7">
    <source>
        <dbReference type="ARBA" id="ARBA00023014"/>
    </source>
</evidence>
<dbReference type="STRING" id="324925.Ppha_0215"/>
<dbReference type="InterPro" id="IPR006158">
    <property type="entry name" value="Cobalamin-bd"/>
</dbReference>
<evidence type="ECO:0000313" key="10">
    <source>
        <dbReference type="EMBL" id="ACF42552.1"/>
    </source>
</evidence>
<dbReference type="GO" id="GO:0031419">
    <property type="term" value="F:cobalamin binding"/>
    <property type="evidence" value="ECO:0007669"/>
    <property type="project" value="InterPro"/>
</dbReference>
<dbReference type="SFLD" id="SFLDG01082">
    <property type="entry name" value="B12-binding_domain_containing"/>
    <property type="match status" value="1"/>
</dbReference>
<dbReference type="InterPro" id="IPR023404">
    <property type="entry name" value="rSAM_horseshoe"/>
</dbReference>